<proteinExistence type="predicted"/>
<sequence>MQIPKHIFIPNFRDIFPPLKNNIKVTKNTQRNLLHIGHIIPEGPSSSVRGRTMYAYNIKDLPFIETMIEIYSQDNEKIVTQSYTSSIIQLTILRKSLSRRFIRMNLACP</sequence>
<accession>A0A0S3R3U1</accession>
<evidence type="ECO:0000313" key="2">
    <source>
        <dbReference type="Proteomes" id="UP000291084"/>
    </source>
</evidence>
<evidence type="ECO:0000313" key="1">
    <source>
        <dbReference type="EMBL" id="BAT75251.1"/>
    </source>
</evidence>
<protein>
    <submittedName>
        <fullName evidence="1">Uncharacterized protein</fullName>
    </submittedName>
</protein>
<keyword evidence="2" id="KW-1185">Reference proteome</keyword>
<gene>
    <name evidence="1" type="primary">Vigan.01G308400</name>
    <name evidence="1" type="ORF">VIGAN_01308400</name>
</gene>
<dbReference type="EMBL" id="AP015034">
    <property type="protein sequence ID" value="BAT75251.1"/>
    <property type="molecule type" value="Genomic_DNA"/>
</dbReference>
<dbReference type="Proteomes" id="UP000291084">
    <property type="component" value="Chromosome 1"/>
</dbReference>
<name>A0A0S3R3U1_PHAAN</name>
<dbReference type="AlphaFoldDB" id="A0A0S3R3U1"/>
<organism evidence="1 2">
    <name type="scientific">Vigna angularis var. angularis</name>
    <dbReference type="NCBI Taxonomy" id="157739"/>
    <lineage>
        <taxon>Eukaryota</taxon>
        <taxon>Viridiplantae</taxon>
        <taxon>Streptophyta</taxon>
        <taxon>Embryophyta</taxon>
        <taxon>Tracheophyta</taxon>
        <taxon>Spermatophyta</taxon>
        <taxon>Magnoliopsida</taxon>
        <taxon>eudicotyledons</taxon>
        <taxon>Gunneridae</taxon>
        <taxon>Pentapetalae</taxon>
        <taxon>rosids</taxon>
        <taxon>fabids</taxon>
        <taxon>Fabales</taxon>
        <taxon>Fabaceae</taxon>
        <taxon>Papilionoideae</taxon>
        <taxon>50 kb inversion clade</taxon>
        <taxon>NPAAA clade</taxon>
        <taxon>indigoferoid/millettioid clade</taxon>
        <taxon>Phaseoleae</taxon>
        <taxon>Vigna</taxon>
    </lineage>
</organism>
<reference evidence="1 2" key="1">
    <citation type="journal article" date="2015" name="Sci. Rep.">
        <title>The power of single molecule real-time sequencing technology in the de novo assembly of a eukaryotic genome.</title>
        <authorList>
            <person name="Sakai H."/>
            <person name="Naito K."/>
            <person name="Ogiso-Tanaka E."/>
            <person name="Takahashi Y."/>
            <person name="Iseki K."/>
            <person name="Muto C."/>
            <person name="Satou K."/>
            <person name="Teruya K."/>
            <person name="Shiroma A."/>
            <person name="Shimoji M."/>
            <person name="Hirano T."/>
            <person name="Itoh T."/>
            <person name="Kaga A."/>
            <person name="Tomooka N."/>
        </authorList>
    </citation>
    <scope>NUCLEOTIDE SEQUENCE [LARGE SCALE GENOMIC DNA]</scope>
    <source>
        <strain evidence="2">cv. Shumari</strain>
    </source>
</reference>